<evidence type="ECO:0000313" key="2">
    <source>
        <dbReference type="EMBL" id="KAJ8474528.1"/>
    </source>
</evidence>
<dbReference type="AlphaFoldDB" id="A0AAD7TR61"/>
<feature type="region of interest" description="Disordered" evidence="1">
    <location>
        <begin position="99"/>
        <end position="136"/>
    </location>
</feature>
<keyword evidence="3" id="KW-1185">Reference proteome</keyword>
<dbReference type="EMBL" id="JAPEVG010000185">
    <property type="protein sequence ID" value="KAJ8474528.1"/>
    <property type="molecule type" value="Genomic_DNA"/>
</dbReference>
<sequence length="424" mass="46570">MDALPLETLQRIFTLACTDDGHTGNALSLVSKSVRAASRTARFHTVSLIANPRRLETFLALYERECSLEAEGGSDKPHIRHLYATFPRIDGTRQRPRLSYYTTSLSPPPRGREGQHGRNRRSSDSVDSDSEPDALPDEQRDLFELELEYEAEMILEKSAGSRGRRPRKDAVLSDPSYHAAARRLFELVAPDLWTLVLQSGFRYGGPLGIPLFAAPFPALRSLTIAELTSPSSLFADGASGAVQDANQGSLLPALTHLHLLPYDHDFQLEMWAARAPRVTHLRISGQTGGLDQLARAVGVARPPIPRGRHPSPIVNVWRAVTDQLLPPAPPPPPPPPLFPQLQCLLVQPGPPPPAVGICGTPLVEYDQALQELDRFVEMCRTAGSRVIALPPRKQENGRVHLEEVRKEWLEVASETGAGAWAQCA</sequence>
<feature type="compositionally biased region" description="Basic and acidic residues" evidence="1">
    <location>
        <begin position="110"/>
        <end position="124"/>
    </location>
</feature>
<feature type="compositionally biased region" description="Acidic residues" evidence="1">
    <location>
        <begin position="126"/>
        <end position="136"/>
    </location>
</feature>
<comment type="caution">
    <text evidence="2">The sequence shown here is derived from an EMBL/GenBank/DDBJ whole genome shotgun (WGS) entry which is preliminary data.</text>
</comment>
<accession>A0AAD7TR61</accession>
<name>A0AAD7TR61_9APHY</name>
<gene>
    <name evidence="2" type="ORF">ONZ51_g7150</name>
</gene>
<reference evidence="2" key="1">
    <citation type="submission" date="2022-11" db="EMBL/GenBank/DDBJ databases">
        <title>Genome Sequence of Cubamyces cubensis.</title>
        <authorList>
            <person name="Buettner E."/>
        </authorList>
    </citation>
    <scope>NUCLEOTIDE SEQUENCE</scope>
    <source>
        <strain evidence="2">MPL-01</strain>
    </source>
</reference>
<organism evidence="2 3">
    <name type="scientific">Trametes cubensis</name>
    <dbReference type="NCBI Taxonomy" id="1111947"/>
    <lineage>
        <taxon>Eukaryota</taxon>
        <taxon>Fungi</taxon>
        <taxon>Dikarya</taxon>
        <taxon>Basidiomycota</taxon>
        <taxon>Agaricomycotina</taxon>
        <taxon>Agaricomycetes</taxon>
        <taxon>Polyporales</taxon>
        <taxon>Polyporaceae</taxon>
        <taxon>Trametes</taxon>
    </lineage>
</organism>
<evidence type="ECO:0000256" key="1">
    <source>
        <dbReference type="SAM" id="MobiDB-lite"/>
    </source>
</evidence>
<dbReference type="Proteomes" id="UP001215151">
    <property type="component" value="Unassembled WGS sequence"/>
</dbReference>
<protein>
    <submittedName>
        <fullName evidence="2">Uncharacterized protein</fullName>
    </submittedName>
</protein>
<proteinExistence type="predicted"/>
<evidence type="ECO:0000313" key="3">
    <source>
        <dbReference type="Proteomes" id="UP001215151"/>
    </source>
</evidence>